<dbReference type="SUPFAM" id="SSF81301">
    <property type="entry name" value="Nucleotidyltransferase"/>
    <property type="match status" value="1"/>
</dbReference>
<protein>
    <recommendedName>
        <fullName evidence="3">Nucleotidyltransferase</fullName>
    </recommendedName>
</protein>
<organism evidence="1 2">
    <name type="scientific">Klebsiella phage 6939</name>
    <dbReference type="NCBI Taxonomy" id="2912295"/>
    <lineage>
        <taxon>Viruses</taxon>
        <taxon>Duplodnaviria</taxon>
        <taxon>Heunggongvirae</taxon>
        <taxon>Uroviricota</taxon>
        <taxon>Caudoviricetes</taxon>
        <taxon>Autographivirales</taxon>
        <taxon>Autographivirales incertae sedis</taxon>
        <taxon>Reminisvirus</taxon>
        <taxon>Reminisvirus 6939</taxon>
    </lineage>
</organism>
<reference evidence="1" key="1">
    <citation type="submission" date="2021-11" db="EMBL/GenBank/DDBJ databases">
        <title>The TAILOR 12: Case summaries of 12 patient that have undergone phage therapy for multidrug-resistant infections.</title>
        <authorList>
            <person name="Green S."/>
            <person name="Terwilliger A."/>
            <person name="Clark J."/>
            <person name="Salazar K."/>
            <person name="Maresso A."/>
        </authorList>
    </citation>
    <scope>NUCLEOTIDE SEQUENCE</scope>
</reference>
<evidence type="ECO:0000313" key="2">
    <source>
        <dbReference type="Proteomes" id="UP001056005"/>
    </source>
</evidence>
<dbReference type="EMBL" id="OL362271">
    <property type="protein sequence ID" value="URY99214.1"/>
    <property type="molecule type" value="Genomic_DNA"/>
</dbReference>
<dbReference type="Proteomes" id="UP001056005">
    <property type="component" value="Segment"/>
</dbReference>
<proteinExistence type="predicted"/>
<sequence length="227" mass="26341">MSNILAAAAEMMAAKEAKAKAITLEQVLKKIKEHTFSCMVAGGYCRDVFHGVAHKDIDIIVYNVYPKDWAEQKLINMLWQWMFENLEVKNITATGEAEYEHDGRIHFVWHLPHHNTDIIFYNARTHMEVLSKFDCNLNQFYLPSTVPDFERDKPYNPSLEESPVYVGDDTPDFLVFLKELPEDRIEKMVAKHKAFYPDAWTGSQEPVAYYDKHKDSDCFDCGSPIPW</sequence>
<keyword evidence="2" id="KW-1185">Reference proteome</keyword>
<accession>A0A9E7SB25</accession>
<evidence type="ECO:0008006" key="3">
    <source>
        <dbReference type="Google" id="ProtNLM"/>
    </source>
</evidence>
<name>A0A9E7SB25_9CAUD</name>
<gene>
    <name evidence="1" type="ORF">6939_0035</name>
</gene>
<evidence type="ECO:0000313" key="1">
    <source>
        <dbReference type="EMBL" id="URY99214.1"/>
    </source>
</evidence>
<dbReference type="InterPro" id="IPR043519">
    <property type="entry name" value="NT_sf"/>
</dbReference>
<dbReference type="Gene3D" id="3.30.460.10">
    <property type="entry name" value="Beta Polymerase, domain 2"/>
    <property type="match status" value="1"/>
</dbReference>